<dbReference type="EMBL" id="MU393425">
    <property type="protein sequence ID" value="KAI4870145.1"/>
    <property type="molecule type" value="Genomic_DNA"/>
</dbReference>
<proteinExistence type="predicted"/>
<dbReference type="Proteomes" id="UP001497700">
    <property type="component" value="Unassembled WGS sequence"/>
</dbReference>
<sequence length="414" mass="45591">MCTRSGLPIGFVYIVALSLLSSQATCHSHIPARIGQCPFNIPAALQSQASLGCPHLVDGDVAHRPIDWSPWTHAPECVHAQKSPATKYCVFTNSRHGNGGVSIITTPEIAADSIEILNDSGDTHVKSVANHSAGAAYEVVDIPGKGKGVVATRRIKRAEAIMADWASLVAHLEFPTSLKRAQGYHYLHRAVDQLSDPDRVLELARSSTFSNDVVEDVLRTNAFSYPLGGESHMALYPEVSRVNHACRPNAFIRFTPTSLAVSVVVSRDIEPGEEITITYVPLGKTREERQDALLKWGFSCTCDLCTASKAEVAASDYRRTKIKTMRQEVIKAVEAWDGTKAVKLTLEVLELMRDEDLEPLYSSQYEIIARLYWKAKDKKTGTKYAQMSIDTLVDQGYLESSPQTLLALLESFDE</sequence>
<organism evidence="1 2">
    <name type="scientific">Hypoxylon rubiginosum</name>
    <dbReference type="NCBI Taxonomy" id="110542"/>
    <lineage>
        <taxon>Eukaryota</taxon>
        <taxon>Fungi</taxon>
        <taxon>Dikarya</taxon>
        <taxon>Ascomycota</taxon>
        <taxon>Pezizomycotina</taxon>
        <taxon>Sordariomycetes</taxon>
        <taxon>Xylariomycetidae</taxon>
        <taxon>Xylariales</taxon>
        <taxon>Hypoxylaceae</taxon>
        <taxon>Hypoxylon</taxon>
    </lineage>
</organism>
<comment type="caution">
    <text evidence="1">The sequence shown here is derived from an EMBL/GenBank/DDBJ whole genome shotgun (WGS) entry which is preliminary data.</text>
</comment>
<evidence type="ECO:0000313" key="2">
    <source>
        <dbReference type="Proteomes" id="UP001497700"/>
    </source>
</evidence>
<evidence type="ECO:0000313" key="1">
    <source>
        <dbReference type="EMBL" id="KAI4870145.1"/>
    </source>
</evidence>
<protein>
    <submittedName>
        <fullName evidence="1">SET domain-containing protein</fullName>
    </submittedName>
</protein>
<keyword evidence="2" id="KW-1185">Reference proteome</keyword>
<reference evidence="1 2" key="1">
    <citation type="journal article" date="2022" name="New Phytol.">
        <title>Ecological generalism drives hyperdiversity of secondary metabolite gene clusters in xylarialean endophytes.</title>
        <authorList>
            <person name="Franco M.E.E."/>
            <person name="Wisecaver J.H."/>
            <person name="Arnold A.E."/>
            <person name="Ju Y.M."/>
            <person name="Slot J.C."/>
            <person name="Ahrendt S."/>
            <person name="Moore L.P."/>
            <person name="Eastman K.E."/>
            <person name="Scott K."/>
            <person name="Konkel Z."/>
            <person name="Mondo S.J."/>
            <person name="Kuo A."/>
            <person name="Hayes R.D."/>
            <person name="Haridas S."/>
            <person name="Andreopoulos B."/>
            <person name="Riley R."/>
            <person name="LaButti K."/>
            <person name="Pangilinan J."/>
            <person name="Lipzen A."/>
            <person name="Amirebrahimi M."/>
            <person name="Yan J."/>
            <person name="Adam C."/>
            <person name="Keymanesh K."/>
            <person name="Ng V."/>
            <person name="Louie K."/>
            <person name="Northen T."/>
            <person name="Drula E."/>
            <person name="Henrissat B."/>
            <person name="Hsieh H.M."/>
            <person name="Youens-Clark K."/>
            <person name="Lutzoni F."/>
            <person name="Miadlikowska J."/>
            <person name="Eastwood D.C."/>
            <person name="Hamelin R.C."/>
            <person name="Grigoriev I.V."/>
            <person name="U'Ren J.M."/>
        </authorList>
    </citation>
    <scope>NUCLEOTIDE SEQUENCE [LARGE SCALE GENOMIC DNA]</scope>
    <source>
        <strain evidence="1 2">CBS 119005</strain>
    </source>
</reference>
<accession>A0ACB9ZE88</accession>
<gene>
    <name evidence="1" type="ORF">F4820DRAFT_404110</name>
</gene>
<name>A0ACB9ZE88_9PEZI</name>